<accession>A0AAN8KDJ6</accession>
<evidence type="ECO:0000259" key="3">
    <source>
        <dbReference type="PROSITE" id="PS50234"/>
    </source>
</evidence>
<dbReference type="InterPro" id="IPR036465">
    <property type="entry name" value="vWFA_dom_sf"/>
</dbReference>
<evidence type="ECO:0000313" key="5">
    <source>
        <dbReference type="Proteomes" id="UP001347796"/>
    </source>
</evidence>
<dbReference type="PANTHER" id="PTHR24020:SF84">
    <property type="entry name" value="VWFA DOMAIN-CONTAINING PROTEIN"/>
    <property type="match status" value="1"/>
</dbReference>
<dbReference type="CDD" id="cd00198">
    <property type="entry name" value="vWFA"/>
    <property type="match status" value="1"/>
</dbReference>
<evidence type="ECO:0000256" key="2">
    <source>
        <dbReference type="SAM" id="SignalP"/>
    </source>
</evidence>
<feature type="signal peptide" evidence="2">
    <location>
        <begin position="1"/>
        <end position="20"/>
    </location>
</feature>
<keyword evidence="2" id="KW-0732">Signal</keyword>
<dbReference type="PRINTS" id="PR00453">
    <property type="entry name" value="VWFADOMAIN"/>
</dbReference>
<dbReference type="SMART" id="SM00327">
    <property type="entry name" value="VWA"/>
    <property type="match status" value="1"/>
</dbReference>
<keyword evidence="5" id="KW-1185">Reference proteome</keyword>
<gene>
    <name evidence="4" type="ORF">SNE40_001208</name>
</gene>
<dbReference type="SUPFAM" id="SSF53300">
    <property type="entry name" value="vWA-like"/>
    <property type="match status" value="1"/>
</dbReference>
<dbReference type="Proteomes" id="UP001347796">
    <property type="component" value="Unassembled WGS sequence"/>
</dbReference>
<evidence type="ECO:0000313" key="4">
    <source>
        <dbReference type="EMBL" id="KAK6195870.1"/>
    </source>
</evidence>
<dbReference type="PANTHER" id="PTHR24020">
    <property type="entry name" value="COLLAGEN ALPHA"/>
    <property type="match status" value="1"/>
</dbReference>
<dbReference type="InterPro" id="IPR050525">
    <property type="entry name" value="ECM_Assembly_Org"/>
</dbReference>
<dbReference type="Gene3D" id="3.40.50.410">
    <property type="entry name" value="von Willebrand factor, type A domain"/>
    <property type="match status" value="1"/>
</dbReference>
<proteinExistence type="predicted"/>
<keyword evidence="1" id="KW-0175">Coiled coil</keyword>
<feature type="chain" id="PRO_5043040470" description="VWFA domain-containing protein" evidence="2">
    <location>
        <begin position="21"/>
        <end position="373"/>
    </location>
</feature>
<dbReference type="EMBL" id="JAZGQO010000001">
    <property type="protein sequence ID" value="KAK6195870.1"/>
    <property type="molecule type" value="Genomic_DNA"/>
</dbReference>
<dbReference type="Pfam" id="PF00092">
    <property type="entry name" value="VWA"/>
    <property type="match status" value="1"/>
</dbReference>
<evidence type="ECO:0000256" key="1">
    <source>
        <dbReference type="SAM" id="Coils"/>
    </source>
</evidence>
<name>A0AAN8KDJ6_PATCE</name>
<dbReference type="InterPro" id="IPR002035">
    <property type="entry name" value="VWF_A"/>
</dbReference>
<dbReference type="AlphaFoldDB" id="A0AAN8KDJ6"/>
<dbReference type="PROSITE" id="PS50234">
    <property type="entry name" value="VWFA"/>
    <property type="match status" value="1"/>
</dbReference>
<protein>
    <recommendedName>
        <fullName evidence="3">VWFA domain-containing protein</fullName>
    </recommendedName>
</protein>
<comment type="caution">
    <text evidence="4">The sequence shown here is derived from an EMBL/GenBank/DDBJ whole genome shotgun (WGS) entry which is preliminary data.</text>
</comment>
<feature type="coiled-coil region" evidence="1">
    <location>
        <begin position="49"/>
        <end position="80"/>
    </location>
</feature>
<feature type="domain" description="VWFA" evidence="3">
    <location>
        <begin position="176"/>
        <end position="358"/>
    </location>
</feature>
<reference evidence="4 5" key="1">
    <citation type="submission" date="2024-01" db="EMBL/GenBank/DDBJ databases">
        <title>The genome of the rayed Mediterranean limpet Patella caerulea (Linnaeus, 1758).</title>
        <authorList>
            <person name="Anh-Thu Weber A."/>
            <person name="Halstead-Nussloch G."/>
        </authorList>
    </citation>
    <scope>NUCLEOTIDE SEQUENCE [LARGE SCALE GENOMIC DNA]</scope>
    <source>
        <strain evidence="4">AATW-2023a</strain>
        <tissue evidence="4">Whole specimen</tissue>
    </source>
</reference>
<organism evidence="4 5">
    <name type="scientific">Patella caerulea</name>
    <name type="common">Rayed Mediterranean limpet</name>
    <dbReference type="NCBI Taxonomy" id="87958"/>
    <lineage>
        <taxon>Eukaryota</taxon>
        <taxon>Metazoa</taxon>
        <taxon>Spiralia</taxon>
        <taxon>Lophotrochozoa</taxon>
        <taxon>Mollusca</taxon>
        <taxon>Gastropoda</taxon>
        <taxon>Patellogastropoda</taxon>
        <taxon>Patelloidea</taxon>
        <taxon>Patellidae</taxon>
        <taxon>Patella</taxon>
    </lineage>
</organism>
<sequence>MNPKFHSLVTLGLAISLVQGNAVPKVISASGNDCPDDRLMKSRTCKTSMENLRNKYRDTLSNLQDVLAKTIDEVDKAASRQLEPLCSKLSLRTPLIRPEDVQKCVLSQWSEWSKPQGFGQIKRTREIKINGCGCPDESELVQTVDISKYTIDNSSVADQFQGEFLTNGSNPNLPRDILIVLDSSGSIFDKDFELMKDGLEIMIDLFCGGFGPDKSNNRMAIIQFATNVTIIHEFSDNQDPRTLKEKVRKLRHYAGNTCTGDAMDVAARDIFNSVNGMRDYTVKDTLLVTDGQSNCGIDLHYTVSTFLQKKSKVWALGVGLATSPAAKKEVESVVTDRNAKHIFSLAQFTDFKAMIDNIKSRSTTDPCQKIELQ</sequence>